<gene>
    <name evidence="1" type="ORF">K491DRAFT_755391</name>
</gene>
<sequence>MASSYAFEYSRRRSHYACEQSRAGNSYAVQSSLSPPISVPALLHNQLRYCMDAFLACILCPSAVVEVSFGAQPDAQRTLEKTASPDLVMLCYDRAAFVYMHHRTCRTGAPDAALLSASGKFHCSRPARIVYRHCSRLPPFTPRIFGPKRQKPARAAASSLI</sequence>
<keyword evidence="2" id="KW-1185">Reference proteome</keyword>
<name>A0A6A6TH86_9PLEO</name>
<evidence type="ECO:0000313" key="2">
    <source>
        <dbReference type="Proteomes" id="UP000799324"/>
    </source>
</evidence>
<evidence type="ECO:0000313" key="1">
    <source>
        <dbReference type="EMBL" id="KAF2659389.1"/>
    </source>
</evidence>
<reference evidence="1" key="1">
    <citation type="journal article" date="2020" name="Stud. Mycol.">
        <title>101 Dothideomycetes genomes: a test case for predicting lifestyles and emergence of pathogens.</title>
        <authorList>
            <person name="Haridas S."/>
            <person name="Albert R."/>
            <person name="Binder M."/>
            <person name="Bloem J."/>
            <person name="Labutti K."/>
            <person name="Salamov A."/>
            <person name="Andreopoulos B."/>
            <person name="Baker S."/>
            <person name="Barry K."/>
            <person name="Bills G."/>
            <person name="Bluhm B."/>
            <person name="Cannon C."/>
            <person name="Castanera R."/>
            <person name="Culley D."/>
            <person name="Daum C."/>
            <person name="Ezra D."/>
            <person name="Gonzalez J."/>
            <person name="Henrissat B."/>
            <person name="Kuo A."/>
            <person name="Liang C."/>
            <person name="Lipzen A."/>
            <person name="Lutzoni F."/>
            <person name="Magnuson J."/>
            <person name="Mondo S."/>
            <person name="Nolan M."/>
            <person name="Ohm R."/>
            <person name="Pangilinan J."/>
            <person name="Park H.-J."/>
            <person name="Ramirez L."/>
            <person name="Alfaro M."/>
            <person name="Sun H."/>
            <person name="Tritt A."/>
            <person name="Yoshinaga Y."/>
            <person name="Zwiers L.-H."/>
            <person name="Turgeon B."/>
            <person name="Goodwin S."/>
            <person name="Spatafora J."/>
            <person name="Crous P."/>
            <person name="Grigoriev I."/>
        </authorList>
    </citation>
    <scope>NUCLEOTIDE SEQUENCE</scope>
    <source>
        <strain evidence="1">CBS 122681</strain>
    </source>
</reference>
<organism evidence="1 2">
    <name type="scientific">Lophiostoma macrostomum CBS 122681</name>
    <dbReference type="NCBI Taxonomy" id="1314788"/>
    <lineage>
        <taxon>Eukaryota</taxon>
        <taxon>Fungi</taxon>
        <taxon>Dikarya</taxon>
        <taxon>Ascomycota</taxon>
        <taxon>Pezizomycotina</taxon>
        <taxon>Dothideomycetes</taxon>
        <taxon>Pleosporomycetidae</taxon>
        <taxon>Pleosporales</taxon>
        <taxon>Lophiostomataceae</taxon>
        <taxon>Lophiostoma</taxon>
    </lineage>
</organism>
<dbReference type="AlphaFoldDB" id="A0A6A6TH86"/>
<proteinExistence type="predicted"/>
<accession>A0A6A6TH86</accession>
<dbReference type="EMBL" id="MU004307">
    <property type="protein sequence ID" value="KAF2659389.1"/>
    <property type="molecule type" value="Genomic_DNA"/>
</dbReference>
<dbReference type="Proteomes" id="UP000799324">
    <property type="component" value="Unassembled WGS sequence"/>
</dbReference>
<protein>
    <submittedName>
        <fullName evidence="1">Uncharacterized protein</fullName>
    </submittedName>
</protein>